<dbReference type="GO" id="GO:0005576">
    <property type="term" value="C:extracellular region"/>
    <property type="evidence" value="ECO:0007669"/>
    <property type="project" value="UniProtKB-SubCell"/>
</dbReference>
<dbReference type="OrthoDB" id="1921208at2759"/>
<organism evidence="9 10">
    <name type="scientific">Zymoseptoria brevis</name>
    <dbReference type="NCBI Taxonomy" id="1047168"/>
    <lineage>
        <taxon>Eukaryota</taxon>
        <taxon>Fungi</taxon>
        <taxon>Dikarya</taxon>
        <taxon>Ascomycota</taxon>
        <taxon>Pezizomycotina</taxon>
        <taxon>Dothideomycetes</taxon>
        <taxon>Dothideomycetidae</taxon>
        <taxon>Mycosphaerellales</taxon>
        <taxon>Mycosphaerellaceae</taxon>
        <taxon>Zymoseptoria</taxon>
    </lineage>
</organism>
<proteinExistence type="inferred from homology"/>
<evidence type="ECO:0000259" key="8">
    <source>
        <dbReference type="SMART" id="SM00835"/>
    </source>
</evidence>
<dbReference type="SMART" id="SM00835">
    <property type="entry name" value="Cupin_1"/>
    <property type="match status" value="1"/>
</dbReference>
<evidence type="ECO:0000313" key="9">
    <source>
        <dbReference type="EMBL" id="KJX92377.1"/>
    </source>
</evidence>
<name>A0A0F4G5P9_9PEZI</name>
<feature type="signal peptide" evidence="7">
    <location>
        <begin position="1"/>
        <end position="19"/>
    </location>
</feature>
<dbReference type="Pfam" id="PF00190">
    <property type="entry name" value="Cupin_1"/>
    <property type="match status" value="1"/>
</dbReference>
<dbReference type="AlphaFoldDB" id="A0A0F4G5P9"/>
<keyword evidence="3" id="KW-0964">Secreted</keyword>
<protein>
    <recommendedName>
        <fullName evidence="8">Cupin type-1 domain-containing protein</fullName>
    </recommendedName>
</protein>
<evidence type="ECO:0000256" key="6">
    <source>
        <dbReference type="SAM" id="MobiDB-lite"/>
    </source>
</evidence>
<dbReference type="EMBL" id="LAFY01005814">
    <property type="protein sequence ID" value="KJX92377.1"/>
    <property type="molecule type" value="Genomic_DNA"/>
</dbReference>
<evidence type="ECO:0000256" key="7">
    <source>
        <dbReference type="SAM" id="SignalP"/>
    </source>
</evidence>
<evidence type="ECO:0000256" key="4">
    <source>
        <dbReference type="ARBA" id="ARBA00022723"/>
    </source>
</evidence>
<feature type="compositionally biased region" description="Polar residues" evidence="6">
    <location>
        <begin position="30"/>
        <end position="56"/>
    </location>
</feature>
<dbReference type="PRINTS" id="PR00325">
    <property type="entry name" value="GERMIN"/>
</dbReference>
<dbReference type="InterPro" id="IPR011051">
    <property type="entry name" value="RmlC_Cupin_sf"/>
</dbReference>
<comment type="similarity">
    <text evidence="2">Belongs to the germin family.</text>
</comment>
<evidence type="ECO:0000256" key="5">
    <source>
        <dbReference type="ARBA" id="ARBA00023211"/>
    </source>
</evidence>
<dbReference type="InterPro" id="IPR006045">
    <property type="entry name" value="Cupin_1"/>
</dbReference>
<dbReference type="CDD" id="cd02241">
    <property type="entry name" value="cupin_OxOx"/>
    <property type="match status" value="1"/>
</dbReference>
<reference evidence="9 10" key="1">
    <citation type="submission" date="2015-03" db="EMBL/GenBank/DDBJ databases">
        <title>RNA-seq based gene annotation and comparative genomics of four Zymoseptoria species reveal species-specific pathogenicity related genes and transposable element activity.</title>
        <authorList>
            <person name="Grandaubert J."/>
            <person name="Bhattacharyya A."/>
            <person name="Stukenbrock E.H."/>
        </authorList>
    </citation>
    <scope>NUCLEOTIDE SEQUENCE [LARGE SCALE GENOMIC DNA]</scope>
    <source>
        <strain evidence="9 10">Zb18110</strain>
    </source>
</reference>
<dbReference type="SUPFAM" id="SSF51182">
    <property type="entry name" value="RmlC-like cupins"/>
    <property type="match status" value="1"/>
</dbReference>
<evidence type="ECO:0000256" key="1">
    <source>
        <dbReference type="ARBA" id="ARBA00004613"/>
    </source>
</evidence>
<dbReference type="Gene3D" id="2.60.120.10">
    <property type="entry name" value="Jelly Rolls"/>
    <property type="match status" value="1"/>
</dbReference>
<dbReference type="InterPro" id="IPR001929">
    <property type="entry name" value="Germin"/>
</dbReference>
<keyword evidence="10" id="KW-1185">Reference proteome</keyword>
<dbReference type="PANTHER" id="PTHR31238">
    <property type="entry name" value="GERMIN-LIKE PROTEIN SUBFAMILY 3 MEMBER 3"/>
    <property type="match status" value="1"/>
</dbReference>
<dbReference type="GO" id="GO:0030145">
    <property type="term" value="F:manganese ion binding"/>
    <property type="evidence" value="ECO:0007669"/>
    <property type="project" value="InterPro"/>
</dbReference>
<feature type="region of interest" description="Disordered" evidence="6">
    <location>
        <begin position="27"/>
        <end position="56"/>
    </location>
</feature>
<keyword evidence="7" id="KW-0732">Signal</keyword>
<comment type="caution">
    <text evidence="9">The sequence shown here is derived from an EMBL/GenBank/DDBJ whole genome shotgun (WGS) entry which is preliminary data.</text>
</comment>
<evidence type="ECO:0000256" key="3">
    <source>
        <dbReference type="ARBA" id="ARBA00022525"/>
    </source>
</evidence>
<keyword evidence="4" id="KW-0479">Metal-binding</keyword>
<keyword evidence="5" id="KW-0464">Manganese</keyword>
<evidence type="ECO:0000313" key="10">
    <source>
        <dbReference type="Proteomes" id="UP000033647"/>
    </source>
</evidence>
<feature type="chain" id="PRO_5002468545" description="Cupin type-1 domain-containing protein" evidence="7">
    <location>
        <begin position="20"/>
        <end position="314"/>
    </location>
</feature>
<accession>A0A0F4G5P9</accession>
<comment type="subcellular location">
    <subcellularLocation>
        <location evidence="1">Secreted</location>
    </subcellularLocation>
</comment>
<dbReference type="Proteomes" id="UP000033647">
    <property type="component" value="Unassembled WGS sequence"/>
</dbReference>
<gene>
    <name evidence="9" type="ORF">TI39_contig5859g00004</name>
</gene>
<sequence>MSIARFIVAGLASIASVSALPQAAAPFSSGPGNSTLSQDSPSSLTQAPRLQESGSFSSVPANTILPTISQPGPAAPVNSGAAAAAASAAAALAKEAQADVTNVARFNTLLTIDGDGKGLLPANELRDRVVFDFGARAAPLGKGGRFVLANENNFPILVEQGISTAVAFLEPCSMNSPHTHPRATEWLTVVQGQVKTGFMLENGFLAGKETGQLTTQVSAELSAFQGTVFPQGSIHFQFNDQCEPATFIATLNSADPGTSQVAQNFFFLDDKVVNVALGEINQINGKNIDQFRTTLPANLVQAVDSCLARCGPKY</sequence>
<dbReference type="InterPro" id="IPR014710">
    <property type="entry name" value="RmlC-like_jellyroll"/>
</dbReference>
<evidence type="ECO:0000256" key="2">
    <source>
        <dbReference type="ARBA" id="ARBA00007456"/>
    </source>
</evidence>
<feature type="domain" description="Cupin type-1" evidence="8">
    <location>
        <begin position="131"/>
        <end position="289"/>
    </location>
</feature>
<dbReference type="STRING" id="1047168.A0A0F4G5P9"/>